<evidence type="ECO:0000313" key="3">
    <source>
        <dbReference type="Proteomes" id="UP000501266"/>
    </source>
</evidence>
<sequence length="132" mass="14796">MSFETLKKEDLLKIAEEFGSDVKASDTKAVIIATLNEDGVTWEQAAQLDKQVAEKDAELKAEKKVADAEAKAQEEQALLRMMRENGTFEVRGYKFTKTHPFAVAAASDAEWIVDNVEGFRYATPREAQEFYG</sequence>
<evidence type="ECO:0000313" key="2">
    <source>
        <dbReference type="EMBL" id="QIN94017.1"/>
    </source>
</evidence>
<proteinExistence type="predicted"/>
<dbReference type="GeneID" id="77927861"/>
<dbReference type="EMBL" id="MT024865">
    <property type="protein sequence ID" value="QIN94017.1"/>
    <property type="molecule type" value="Genomic_DNA"/>
</dbReference>
<organism evidence="2 3">
    <name type="scientific">Streptomyces phage Wakanda</name>
    <dbReference type="NCBI Taxonomy" id="2713267"/>
    <lineage>
        <taxon>Viruses</taxon>
        <taxon>Duplodnaviria</taxon>
        <taxon>Heunggongvirae</taxon>
        <taxon>Uroviricota</taxon>
        <taxon>Caudoviricetes</taxon>
        <taxon>Stanwilliamsviridae</taxon>
        <taxon>Loccivirinae</taxon>
        <taxon>Wakandavirus</taxon>
        <taxon>Wakandavirus wakanda</taxon>
    </lineage>
</organism>
<accession>A0A6G8R1E8</accession>
<protein>
    <submittedName>
        <fullName evidence="2">Uncharacterized protein</fullName>
    </submittedName>
</protein>
<dbReference type="KEGG" id="vg:77927861"/>
<name>A0A6G8R1E8_9CAUD</name>
<dbReference type="Proteomes" id="UP000501266">
    <property type="component" value="Segment"/>
</dbReference>
<gene>
    <name evidence="2" type="primary">24</name>
    <name evidence="2" type="ORF">SEA_WAKANDA_24</name>
</gene>
<keyword evidence="1" id="KW-0175">Coiled coil</keyword>
<evidence type="ECO:0000256" key="1">
    <source>
        <dbReference type="SAM" id="Coils"/>
    </source>
</evidence>
<dbReference type="RefSeq" id="YP_010652107.1">
    <property type="nucleotide sequence ID" value="NC_070785.1"/>
</dbReference>
<keyword evidence="3" id="KW-1185">Reference proteome</keyword>
<feature type="coiled-coil region" evidence="1">
    <location>
        <begin position="45"/>
        <end position="85"/>
    </location>
</feature>
<reference evidence="2 3" key="1">
    <citation type="submission" date="2020-02" db="EMBL/GenBank/DDBJ databases">
        <authorList>
            <person name="Bullock J.N."/>
            <person name="Barnes M.L."/>
            <person name="Kankolongo K.M."/>
            <person name="Dejene B.A."/>
            <person name="Lindsay P.E."/>
            <person name="Bhuiyan S."/>
            <person name="Nayek S."/>
            <person name="Hughes L.E."/>
            <person name="Garlena R.A."/>
            <person name="Russell D.A."/>
            <person name="Pope W.H."/>
            <person name="Jacobs-Sera D."/>
            <person name="Hatfull G.F."/>
        </authorList>
    </citation>
    <scope>NUCLEOTIDE SEQUENCE [LARGE SCALE GENOMIC DNA]</scope>
</reference>